<accession>A0A9Y1BLY7</accession>
<protein>
    <submittedName>
        <fullName evidence="2">DNA double-strand break repair nuclease NurA</fullName>
    </submittedName>
</protein>
<name>A0A9Y1BLY7_9ARCH</name>
<evidence type="ECO:0000259" key="1">
    <source>
        <dbReference type="SMART" id="SM00933"/>
    </source>
</evidence>
<dbReference type="AlphaFoldDB" id="A0A9Y1BLY7"/>
<dbReference type="InterPro" id="IPR018977">
    <property type="entry name" value="NurA_domain"/>
</dbReference>
<dbReference type="Proteomes" id="UP001201020">
    <property type="component" value="Chromosome"/>
</dbReference>
<evidence type="ECO:0000313" key="2">
    <source>
        <dbReference type="EMBL" id="UJG40684.1"/>
    </source>
</evidence>
<dbReference type="EMBL" id="CP084166">
    <property type="protein sequence ID" value="UJG40684.1"/>
    <property type="molecule type" value="Genomic_DNA"/>
</dbReference>
<proteinExistence type="predicted"/>
<sequence>MSEKKNLEQAISNIIKVIKEYNKHRKLFQDLFRKVKYQLDPSSFPEAFQFNTKDTSFIVRVPQSSTTGLKYAGVDGGIIHRSMNFFDVALIRAVGVLFYHNKDEKPKVKYFPEKNPFPDILTSVEPLAQNEIDYLIALWRIQKEIRCAIDLLENDSPDILILDGSVLPVIDVKSIQGNDFLFSQYLRLKALYRRLYTLSRKKRCLLCGVIKDSRSAILTRKLSLILPHLSKRPEFKELLDIDYRPIIKQLRDTDLLFNVLDINERTFESHLSKFNEHEKDLEDFDIHFFYLKTAEYDTPLRVEFPVLFSDSTNLAQTISSLICSISTFHPEYGLPSVIIEADARAKIREDDADILIDEISSRIGYSSFSLQKRRARNPWS</sequence>
<organism evidence="2">
    <name type="scientific">Candidatus Heimdallarchaeum aukensis</name>
    <dbReference type="NCBI Taxonomy" id="2876573"/>
    <lineage>
        <taxon>Archaea</taxon>
        <taxon>Promethearchaeati</taxon>
        <taxon>Candidatus Heimdallarchaeota</taxon>
        <taxon>Candidatus Heimdallarchaeia (ex Rinke et al. 2021) (nom. nud.)</taxon>
        <taxon>Candidatus Heimdallarchaeales</taxon>
        <taxon>Candidatus Heimdallarchaeaceae</taxon>
        <taxon>Candidatus Heimdallarchaeum</taxon>
    </lineage>
</organism>
<dbReference type="SMART" id="SM00933">
    <property type="entry name" value="NurA"/>
    <property type="match status" value="1"/>
</dbReference>
<reference evidence="2" key="1">
    <citation type="journal article" date="2022" name="Nat. Microbiol.">
        <title>Unique mobile elements and scalable gene flow at the prokaryote-eukaryote boundary revealed by circularized Asgard archaea genomes.</title>
        <authorList>
            <person name="Wu F."/>
            <person name="Speth D.R."/>
            <person name="Philosof A."/>
            <person name="Cremiere A."/>
            <person name="Narayanan A."/>
            <person name="Barco R.A."/>
            <person name="Connon S.A."/>
            <person name="Amend J.P."/>
            <person name="Antoshechkin I.A."/>
            <person name="Orphan V.J."/>
        </authorList>
    </citation>
    <scope>NUCLEOTIDE SEQUENCE</scope>
    <source>
        <strain evidence="2">PM71</strain>
    </source>
</reference>
<feature type="domain" description="NurA" evidence="1">
    <location>
        <begin position="69"/>
        <end position="347"/>
    </location>
</feature>
<dbReference type="Pfam" id="PF09376">
    <property type="entry name" value="NurA"/>
    <property type="match status" value="1"/>
</dbReference>
<gene>
    <name evidence="2" type="ORF">K9W45_12720</name>
</gene>